<dbReference type="EMBL" id="FXYD01000006">
    <property type="protein sequence ID" value="SMX44482.1"/>
    <property type="molecule type" value="Genomic_DNA"/>
</dbReference>
<proteinExistence type="predicted"/>
<sequence>MSDRLIIALVGAAIGWVLSWHRFRVAENANLISDHIADMERLADALRIHWTTSFADTDVSEHKSEIAKVRALYTSIPSFYGVAELTLGTERFRQYQMHQLKLLKVGLGGDFDSLNRDLSEATAVDSQHIAWDIIQNLRTARREQYSLRAIYRSMFLSRKAPRKQHS</sequence>
<organism evidence="1 2">
    <name type="scientific">Octadecabacter ascidiaceicola</name>
    <dbReference type="NCBI Taxonomy" id="1655543"/>
    <lineage>
        <taxon>Bacteria</taxon>
        <taxon>Pseudomonadati</taxon>
        <taxon>Pseudomonadota</taxon>
        <taxon>Alphaproteobacteria</taxon>
        <taxon>Rhodobacterales</taxon>
        <taxon>Roseobacteraceae</taxon>
        <taxon>Octadecabacter</taxon>
    </lineage>
</organism>
<keyword evidence="2" id="KW-1185">Reference proteome</keyword>
<name>A0A238KQS9_9RHOB</name>
<gene>
    <name evidence="1" type="ORF">OCA8868_03156</name>
</gene>
<accession>A0A238KQS9</accession>
<evidence type="ECO:0000313" key="1">
    <source>
        <dbReference type="EMBL" id="SMX44482.1"/>
    </source>
</evidence>
<dbReference type="AlphaFoldDB" id="A0A238KQS9"/>
<protein>
    <submittedName>
        <fullName evidence="1">Uncharacterized protein</fullName>
    </submittedName>
</protein>
<reference evidence="2" key="1">
    <citation type="submission" date="2017-05" db="EMBL/GenBank/DDBJ databases">
        <authorList>
            <person name="Rodrigo-Torres L."/>
            <person name="Arahal R. D."/>
            <person name="Lucena T."/>
        </authorList>
    </citation>
    <scope>NUCLEOTIDE SEQUENCE [LARGE SCALE GENOMIC DNA]</scope>
    <source>
        <strain evidence="2">CECT 8868</strain>
    </source>
</reference>
<dbReference type="Proteomes" id="UP000203464">
    <property type="component" value="Unassembled WGS sequence"/>
</dbReference>
<evidence type="ECO:0000313" key="2">
    <source>
        <dbReference type="Proteomes" id="UP000203464"/>
    </source>
</evidence>